<dbReference type="AlphaFoldDB" id="A0A919J8N9"/>
<evidence type="ECO:0008006" key="7">
    <source>
        <dbReference type="Google" id="ProtNLM"/>
    </source>
</evidence>
<dbReference type="InterPro" id="IPR052386">
    <property type="entry name" value="GPSM"/>
</dbReference>
<evidence type="ECO:0000313" key="6">
    <source>
        <dbReference type="Proteomes" id="UP000598174"/>
    </source>
</evidence>
<dbReference type="GO" id="GO:0043531">
    <property type="term" value="F:ADP binding"/>
    <property type="evidence" value="ECO:0007669"/>
    <property type="project" value="InterPro"/>
</dbReference>
<dbReference type="Gene3D" id="3.40.50.300">
    <property type="entry name" value="P-loop containing nucleotide triphosphate hydrolases"/>
    <property type="match status" value="1"/>
</dbReference>
<accession>A0A919J8N9</accession>
<dbReference type="EMBL" id="BOMM01000039">
    <property type="protein sequence ID" value="GIE12591.1"/>
    <property type="molecule type" value="Genomic_DNA"/>
</dbReference>
<dbReference type="InterPro" id="IPR019734">
    <property type="entry name" value="TPR_rpt"/>
</dbReference>
<dbReference type="RefSeq" id="WP_203819048.1">
    <property type="nucleotide sequence ID" value="NZ_BAAABP010000004.1"/>
</dbReference>
<dbReference type="InterPro" id="IPR027417">
    <property type="entry name" value="P-loop_NTPase"/>
</dbReference>
<organism evidence="5 6">
    <name type="scientific">Paractinoplanes ferrugineus</name>
    <dbReference type="NCBI Taxonomy" id="113564"/>
    <lineage>
        <taxon>Bacteria</taxon>
        <taxon>Bacillati</taxon>
        <taxon>Actinomycetota</taxon>
        <taxon>Actinomycetes</taxon>
        <taxon>Micromonosporales</taxon>
        <taxon>Micromonosporaceae</taxon>
        <taxon>Paractinoplanes</taxon>
    </lineage>
</organism>
<dbReference type="SMART" id="SM00028">
    <property type="entry name" value="TPR"/>
    <property type="match status" value="5"/>
</dbReference>
<keyword evidence="6" id="KW-1185">Reference proteome</keyword>
<dbReference type="GO" id="GO:0001965">
    <property type="term" value="F:G-protein alpha-subunit binding"/>
    <property type="evidence" value="ECO:0007669"/>
    <property type="project" value="TreeGrafter"/>
</dbReference>
<sequence length="784" mass="84070">MTFATPPEPSADDLAERLRLLKVWAGDPSYETIKDRINAAWTAAGRPAGELARRSTVANCFTPGRRRFNADLVVAIVTALHDDPGYVNQWRQALQGSAGQVRVQDTLPAGVGTFTGRAAELDRLLAADTVLISALDGMAGVGKTQLALHAGHELLRSKTVDRVLFVNLRGFDPAHPPADPAAVLDGFLRLLGLPGQQIPYGLAARTAAYRARLSGHRVLVVLDNAATAEQVRPLLPLTSGCRAVITSRRDLSLAAAAQLTVEAFTPDEALVFLAAAIGPLDDPGAAARIARRCGYLPLALSLIAAHIRNRPGWTLADHADRLDDRHHDGRLDSDVEVAITLSYQHLPAPQQRLFRLAALHPGQDFDVYAAAALTDTELDTAQSWLDDLCRDHLLQPAGTARYAFHDLVRAYAAGRAHDQDPPSARRDALTRLFDHYLATTAAAMSTLYPTEAGRQPYVAPSGTPAPDLTDQAAAVAWLDLERATLVSITAEAPPDLTIRLARTLVHYLTGGYRSDALTVHSNALSAARAAGDEQNEAWALNNVGWAHLGLGVDGWGAGYFRQALTLYRRLGDPAGQARALGYLGIAAERSSGIEDAIGYKRQALELFRAAGDQVGEARALNGLGVSLRWAGRYDEAIGLYEQSLALATATGNKYGMVLAMNNIGELEAIAGREEPAREHLAQSLDWARQIGNRAAEAAALDSLGTLHTRIGRPGDALGFFRQSLTILRETGDQYSQTHVLNSMGEAALAAGRDAAGYFTEARTIATDRGIRDQQARAQVGLDRA</sequence>
<dbReference type="Gene3D" id="1.25.40.10">
    <property type="entry name" value="Tetratricopeptide repeat domain"/>
    <property type="match status" value="1"/>
</dbReference>
<dbReference type="Pfam" id="PF13374">
    <property type="entry name" value="TPR_10"/>
    <property type="match status" value="1"/>
</dbReference>
<dbReference type="GO" id="GO:0005092">
    <property type="term" value="F:GDP-dissociation inhibitor activity"/>
    <property type="evidence" value="ECO:0007669"/>
    <property type="project" value="TreeGrafter"/>
</dbReference>
<dbReference type="SUPFAM" id="SSF48452">
    <property type="entry name" value="TPR-like"/>
    <property type="match status" value="1"/>
</dbReference>
<gene>
    <name evidence="5" type="ORF">Afe05nite_44310</name>
</gene>
<dbReference type="GO" id="GO:0005938">
    <property type="term" value="C:cell cortex"/>
    <property type="evidence" value="ECO:0007669"/>
    <property type="project" value="TreeGrafter"/>
</dbReference>
<comment type="subcellular location">
    <subcellularLocation>
        <location evidence="1">Cytoplasm</location>
    </subcellularLocation>
</comment>
<name>A0A919J8N9_9ACTN</name>
<protein>
    <recommendedName>
        <fullName evidence="7">Tetratricopeptide repeat protein</fullName>
    </recommendedName>
</protein>
<dbReference type="Pfam" id="PF13424">
    <property type="entry name" value="TPR_12"/>
    <property type="match status" value="1"/>
</dbReference>
<evidence type="ECO:0000256" key="1">
    <source>
        <dbReference type="ARBA" id="ARBA00004496"/>
    </source>
</evidence>
<evidence type="ECO:0000256" key="2">
    <source>
        <dbReference type="ARBA" id="ARBA00022490"/>
    </source>
</evidence>
<comment type="caution">
    <text evidence="5">The sequence shown here is derived from an EMBL/GenBank/DDBJ whole genome shotgun (WGS) entry which is preliminary data.</text>
</comment>
<feature type="repeat" description="TPR" evidence="4">
    <location>
        <begin position="617"/>
        <end position="650"/>
    </location>
</feature>
<keyword evidence="4" id="KW-0802">TPR repeat</keyword>
<evidence type="ECO:0000313" key="5">
    <source>
        <dbReference type="EMBL" id="GIE12591.1"/>
    </source>
</evidence>
<dbReference type="PRINTS" id="PR00364">
    <property type="entry name" value="DISEASERSIST"/>
</dbReference>
<evidence type="ECO:0000256" key="4">
    <source>
        <dbReference type="PROSITE-ProRule" id="PRU00339"/>
    </source>
</evidence>
<dbReference type="PANTHER" id="PTHR45954">
    <property type="entry name" value="LD33695P"/>
    <property type="match status" value="1"/>
</dbReference>
<dbReference type="Proteomes" id="UP000598174">
    <property type="component" value="Unassembled WGS sequence"/>
</dbReference>
<evidence type="ECO:0000256" key="3">
    <source>
        <dbReference type="ARBA" id="ARBA00022737"/>
    </source>
</evidence>
<dbReference type="PANTHER" id="PTHR45954:SF1">
    <property type="entry name" value="LD33695P"/>
    <property type="match status" value="1"/>
</dbReference>
<reference evidence="5" key="1">
    <citation type="submission" date="2021-01" db="EMBL/GenBank/DDBJ databases">
        <title>Whole genome shotgun sequence of Actinoplanes ferrugineus NBRC 15555.</title>
        <authorList>
            <person name="Komaki H."/>
            <person name="Tamura T."/>
        </authorList>
    </citation>
    <scope>NUCLEOTIDE SEQUENCE</scope>
    <source>
        <strain evidence="5">NBRC 15555</strain>
    </source>
</reference>
<proteinExistence type="predicted"/>
<dbReference type="PROSITE" id="PS50005">
    <property type="entry name" value="TPR"/>
    <property type="match status" value="1"/>
</dbReference>
<keyword evidence="2" id="KW-0963">Cytoplasm</keyword>
<dbReference type="SUPFAM" id="SSF52540">
    <property type="entry name" value="P-loop containing nucleoside triphosphate hydrolases"/>
    <property type="match status" value="1"/>
</dbReference>
<dbReference type="InterPro" id="IPR011990">
    <property type="entry name" value="TPR-like_helical_dom_sf"/>
</dbReference>
<keyword evidence="3" id="KW-0677">Repeat</keyword>